<accession>A0A3M0JBT4</accession>
<evidence type="ECO:0000313" key="12">
    <source>
        <dbReference type="Proteomes" id="UP000269221"/>
    </source>
</evidence>
<protein>
    <recommendedName>
        <fullName evidence="3">THO complex subunit 2</fullName>
    </recommendedName>
</protein>
<comment type="caution">
    <text evidence="11">The sequence shown here is derived from an EMBL/GenBank/DDBJ whole genome shotgun (WGS) entry which is preliminary data.</text>
</comment>
<dbReference type="PANTHER" id="PTHR21597">
    <property type="entry name" value="THO2 PROTEIN"/>
    <property type="match status" value="1"/>
</dbReference>
<dbReference type="GO" id="GO:0006406">
    <property type="term" value="P:mRNA export from nucleus"/>
    <property type="evidence" value="ECO:0007669"/>
    <property type="project" value="InterPro"/>
</dbReference>
<comment type="subunit">
    <text evidence="5">Component of the THO subcomplex, which is composed of THOC1, THOC2, THOC3, THOC5, THOC6 and THOC7. The THO subcomplex interacts with DDX39B to form the THO-DDX39B complex which multimerizes into a 28-subunit tetrameric assembly. Component of the transcription/export (TREX) complex at least composed of ALYREF/THOC4, DDX39B, SARNP/CIP29, CHTOP and the THO subcomplex; in the complex interacts with THOC1, THOC3, THOC5, THOC7 and DDX39B. TREX seems to have a dynamic structure involving ATP-dependent remodeling. Interacts with POLDIP3 and ZC3H11A.</text>
</comment>
<dbReference type="AlphaFoldDB" id="A0A3M0JBT4"/>
<evidence type="ECO:0000256" key="3">
    <source>
        <dbReference type="ARBA" id="ARBA00019596"/>
    </source>
</evidence>
<evidence type="ECO:0000313" key="11">
    <source>
        <dbReference type="EMBL" id="RMB98415.1"/>
    </source>
</evidence>
<feature type="domain" description="THO complex subunit 2 N-terminal" evidence="10">
    <location>
        <begin position="8"/>
        <end position="398"/>
    </location>
</feature>
<dbReference type="STRING" id="333673.A0A3M0JBT4"/>
<name>A0A3M0JBT4_HIRRU</name>
<evidence type="ECO:0000256" key="5">
    <source>
        <dbReference type="ARBA" id="ARBA00047033"/>
    </source>
</evidence>
<dbReference type="EMBL" id="QRBI01000153">
    <property type="protein sequence ID" value="RMB98415.1"/>
    <property type="molecule type" value="Genomic_DNA"/>
</dbReference>
<evidence type="ECO:0000256" key="1">
    <source>
        <dbReference type="ARBA" id="ARBA00004123"/>
    </source>
</evidence>
<dbReference type="Pfam" id="PF11262">
    <property type="entry name" value="Tho2"/>
    <property type="match status" value="1"/>
</dbReference>
<evidence type="ECO:0000259" key="10">
    <source>
        <dbReference type="Pfam" id="PF16134"/>
    </source>
</evidence>
<dbReference type="InterPro" id="IPR032302">
    <property type="entry name" value="THOC2_N"/>
</dbReference>
<dbReference type="InterPro" id="IPR021418">
    <property type="entry name" value="THO_THOC2_C"/>
</dbReference>
<dbReference type="Pfam" id="PF16134">
    <property type="entry name" value="THOC2_N"/>
    <property type="match status" value="2"/>
</dbReference>
<evidence type="ECO:0000256" key="4">
    <source>
        <dbReference type="ARBA" id="ARBA00023242"/>
    </source>
</evidence>
<dbReference type="InterPro" id="IPR021726">
    <property type="entry name" value="THO_THOC2_N"/>
</dbReference>
<keyword evidence="12" id="KW-1185">Reference proteome</keyword>
<feature type="region of interest" description="Disordered" evidence="7">
    <location>
        <begin position="397"/>
        <end position="416"/>
    </location>
</feature>
<dbReference type="Pfam" id="PF11732">
    <property type="entry name" value="Thoc2"/>
    <property type="match status" value="1"/>
</dbReference>
<sequence length="1001" mass="115419">MAALLPAEWIKNWEKGGKSEFVQLCRALSENKNHDVGFRDIQQALYELAYHVVRGNLKHDQASNVLGDVIEFREDMPSILADVFCILDIETSCLEEKNKRDHFTQLVLACLYLVSDTVLKERLDPETLESLGLIKQSQQFNQKSVKIKTKLFYKQQKFNLLREENEGYAKLIAELGQDLSGSITSDLILENIKSLIGCFNLDPNRVLDIILEVYECRPEYDDFFVPLIESYMYMCEPQTLCHILGFKFKFYQDPSGETPSSLYRVAAVLLQHNLIDLEDLYVHLLPGDNAIMEEHKREIVEAKQIVRKLTMVVLSSEKTEEKEKEKEKEEEKTEKPPDNQKLGLLEALLKIGDWQHAQSIMDQMPPFYSTSHKAIAVALCQLVHVTIEPLYRRVGVPKGAKGSPISSLPNKRAPKQAESFEELRKEVFNMLCYLGPHLSHDPILFAKVVRLGKAFMKEFQSDGSKQEDKEKMETLFSCLLSITDQVLLPSLSLMDCNACMSEELWGMFKTFPYQYRYRLYGQWKNETYNSHPLLVKVKAQTIDRAKYIMKCGDSSKESQESCHVLCRFECMAILSQIQKYDNLITPVVDSLKYLTSLNYDVLACLASFCGAVFRKYPIELAGLLHFDLLILKEVVQKMAGIEITEEMTMEQLEAMTGGEQLKAECHDTLVQFGGFLASNLSTEDYIKRVPSIDVLCNEFHTPHDAAFFLSRPMYAHHISSKYDELKKAEKGNKQQHKVHKYITSCELVMAPVHEAVISLHLPKVWDDISPQFYATFWSLTMYDLAVPHSSYDREVNKLKVQMKAIDDNQEMDKLLEEEKKQLEHVQRVLQRLKLEKDNWLLAKSTKNETITKFLQLCIFPRCIFSAIDAVYCAHFVELVHQQKTPNFSTLLCYDRECGNYPGFLTILRATGFDGGNKADQLDYENFRHVVHKWHYKLTKASVHCLETGEYTHIRNILIVLTKILPWYPKVLNLGQALERRVHKICQEEKEKRPDLYALAMG</sequence>
<feature type="domain" description="THO complex subunitTHOC2 N-terminal" evidence="9">
    <location>
        <begin position="570"/>
        <end position="603"/>
    </location>
</feature>
<evidence type="ECO:0000256" key="2">
    <source>
        <dbReference type="ARBA" id="ARBA00007857"/>
    </source>
</evidence>
<dbReference type="GO" id="GO:0000445">
    <property type="term" value="C:THO complex part of transcription export complex"/>
    <property type="evidence" value="ECO:0007669"/>
    <property type="project" value="TreeGrafter"/>
</dbReference>
<feature type="domain" description="THO complex subunit 2 N-terminal" evidence="10">
    <location>
        <begin position="416"/>
        <end position="550"/>
    </location>
</feature>
<dbReference type="InterPro" id="IPR040007">
    <property type="entry name" value="Tho2"/>
</dbReference>
<reference evidence="11 12" key="1">
    <citation type="submission" date="2018-07" db="EMBL/GenBank/DDBJ databases">
        <title>A high quality draft genome assembly of the barn swallow (H. rustica rustica).</title>
        <authorList>
            <person name="Formenti G."/>
            <person name="Chiara M."/>
            <person name="Poveda L."/>
            <person name="Francoijs K.-J."/>
            <person name="Bonisoli-Alquati A."/>
            <person name="Canova L."/>
            <person name="Gianfranceschi L."/>
            <person name="Horner D.S."/>
            <person name="Saino N."/>
        </authorList>
    </citation>
    <scope>NUCLEOTIDE SEQUENCE [LARGE SCALE GENOMIC DNA]</scope>
    <source>
        <strain evidence="11">Chelidonia</strain>
        <tissue evidence="11">Blood</tissue>
    </source>
</reference>
<comment type="similarity">
    <text evidence="2">Belongs to the THOC2 family.</text>
</comment>
<evidence type="ECO:0000256" key="6">
    <source>
        <dbReference type="SAM" id="Coils"/>
    </source>
</evidence>
<dbReference type="GO" id="GO:0003729">
    <property type="term" value="F:mRNA binding"/>
    <property type="evidence" value="ECO:0007669"/>
    <property type="project" value="TreeGrafter"/>
</dbReference>
<comment type="subcellular location">
    <subcellularLocation>
        <location evidence="1">Nucleus</location>
    </subcellularLocation>
</comment>
<evidence type="ECO:0000259" key="8">
    <source>
        <dbReference type="Pfam" id="PF11262"/>
    </source>
</evidence>
<evidence type="ECO:0000256" key="7">
    <source>
        <dbReference type="SAM" id="MobiDB-lite"/>
    </source>
</evidence>
<organism evidence="11 12">
    <name type="scientific">Hirundo rustica rustica</name>
    <dbReference type="NCBI Taxonomy" id="333673"/>
    <lineage>
        <taxon>Eukaryota</taxon>
        <taxon>Metazoa</taxon>
        <taxon>Chordata</taxon>
        <taxon>Craniata</taxon>
        <taxon>Vertebrata</taxon>
        <taxon>Euteleostomi</taxon>
        <taxon>Archelosauria</taxon>
        <taxon>Archosauria</taxon>
        <taxon>Dinosauria</taxon>
        <taxon>Saurischia</taxon>
        <taxon>Theropoda</taxon>
        <taxon>Coelurosauria</taxon>
        <taxon>Aves</taxon>
        <taxon>Neognathae</taxon>
        <taxon>Neoaves</taxon>
        <taxon>Telluraves</taxon>
        <taxon>Australaves</taxon>
        <taxon>Passeriformes</taxon>
        <taxon>Sylvioidea</taxon>
        <taxon>Hirundinidae</taxon>
        <taxon>Hirundo</taxon>
    </lineage>
</organism>
<feature type="compositionally biased region" description="Basic and acidic residues" evidence="7">
    <location>
        <begin position="317"/>
        <end position="338"/>
    </location>
</feature>
<dbReference type="GO" id="GO:0006397">
    <property type="term" value="P:mRNA processing"/>
    <property type="evidence" value="ECO:0007669"/>
    <property type="project" value="InterPro"/>
</dbReference>
<feature type="region of interest" description="Disordered" evidence="7">
    <location>
        <begin position="317"/>
        <end position="339"/>
    </location>
</feature>
<evidence type="ECO:0000259" key="9">
    <source>
        <dbReference type="Pfam" id="PF11732"/>
    </source>
</evidence>
<feature type="coiled-coil region" evidence="6">
    <location>
        <begin position="808"/>
        <end position="835"/>
    </location>
</feature>
<keyword evidence="6" id="KW-0175">Coiled coil</keyword>
<feature type="domain" description="THO complex subunitTHOC2 C-terminal" evidence="8">
    <location>
        <begin position="765"/>
        <end position="899"/>
    </location>
</feature>
<keyword evidence="4" id="KW-0539">Nucleus</keyword>
<gene>
    <name evidence="11" type="ORF">DUI87_25321</name>
</gene>
<dbReference type="OrthoDB" id="29024at2759"/>
<dbReference type="Proteomes" id="UP000269221">
    <property type="component" value="Unassembled WGS sequence"/>
</dbReference>
<proteinExistence type="inferred from homology"/>
<dbReference type="PANTHER" id="PTHR21597:SF0">
    <property type="entry name" value="THO COMPLEX SUBUNIT 2"/>
    <property type="match status" value="1"/>
</dbReference>